<evidence type="ECO:0000256" key="5">
    <source>
        <dbReference type="ARBA" id="ARBA00022989"/>
    </source>
</evidence>
<dbReference type="HOGENOM" id="CLU_036138_2_0_11"/>
<evidence type="ECO:0000256" key="14">
    <source>
        <dbReference type="SAM" id="Phobius"/>
    </source>
</evidence>
<dbReference type="GO" id="GO:0051205">
    <property type="term" value="P:protein insertion into membrane"/>
    <property type="evidence" value="ECO:0007669"/>
    <property type="project" value="TreeGrafter"/>
</dbReference>
<dbReference type="OrthoDB" id="9780552at2"/>
<feature type="region of interest" description="Disordered" evidence="13">
    <location>
        <begin position="328"/>
        <end position="369"/>
    </location>
</feature>
<dbReference type="eggNOG" id="COG0706">
    <property type="taxonomic scope" value="Bacteria"/>
</dbReference>
<protein>
    <recommendedName>
        <fullName evidence="3">Membrane protein insertase YidC</fullName>
    </recommendedName>
    <alternativeName>
        <fullName evidence="11">Foldase YidC</fullName>
    </alternativeName>
    <alternativeName>
        <fullName evidence="10">Membrane integrase YidC</fullName>
    </alternativeName>
    <alternativeName>
        <fullName evidence="9">Membrane protein YidC</fullName>
    </alternativeName>
</protein>
<name>A0A076NM01_9CORY</name>
<feature type="transmembrane region" description="Helical" evidence="14">
    <location>
        <begin position="182"/>
        <end position="201"/>
    </location>
</feature>
<evidence type="ECO:0000256" key="4">
    <source>
        <dbReference type="ARBA" id="ARBA00022692"/>
    </source>
</evidence>
<feature type="transmembrane region" description="Helical" evidence="14">
    <location>
        <begin position="30"/>
        <end position="55"/>
    </location>
</feature>
<evidence type="ECO:0000313" key="17">
    <source>
        <dbReference type="EMBL" id="SNV85949.1"/>
    </source>
</evidence>
<evidence type="ECO:0000313" key="16">
    <source>
        <dbReference type="EMBL" id="AIJ34388.1"/>
    </source>
</evidence>
<evidence type="ECO:0000313" key="18">
    <source>
        <dbReference type="Proteomes" id="UP000028780"/>
    </source>
</evidence>
<organism evidence="16 18">
    <name type="scientific">Corynebacterium imitans</name>
    <dbReference type="NCBI Taxonomy" id="156978"/>
    <lineage>
        <taxon>Bacteria</taxon>
        <taxon>Bacillati</taxon>
        <taxon>Actinomycetota</taxon>
        <taxon>Actinomycetes</taxon>
        <taxon>Mycobacteriales</taxon>
        <taxon>Corynebacteriaceae</taxon>
        <taxon>Corynebacterium</taxon>
    </lineage>
</organism>
<dbReference type="InterPro" id="IPR001708">
    <property type="entry name" value="YidC/ALB3/OXA1/COX18"/>
</dbReference>
<feature type="transmembrane region" description="Helical" evidence="14">
    <location>
        <begin position="100"/>
        <end position="123"/>
    </location>
</feature>
<evidence type="ECO:0000256" key="3">
    <source>
        <dbReference type="ARBA" id="ARBA00015325"/>
    </source>
</evidence>
<keyword evidence="4 12" id="KW-0812">Transmembrane</keyword>
<dbReference type="Proteomes" id="UP000028780">
    <property type="component" value="Chromosome"/>
</dbReference>
<dbReference type="PANTHER" id="PTHR12428:SF65">
    <property type="entry name" value="CYTOCHROME C OXIDASE ASSEMBLY PROTEIN COX18, MITOCHONDRIAL"/>
    <property type="match status" value="1"/>
</dbReference>
<evidence type="ECO:0000256" key="12">
    <source>
        <dbReference type="RuleBase" id="RU003945"/>
    </source>
</evidence>
<dbReference type="InterPro" id="IPR028055">
    <property type="entry name" value="YidC/Oxa/ALB_C"/>
</dbReference>
<evidence type="ECO:0000259" key="15">
    <source>
        <dbReference type="Pfam" id="PF02096"/>
    </source>
</evidence>
<dbReference type="EMBL" id="CP009211">
    <property type="protein sequence ID" value="AIJ34388.1"/>
    <property type="molecule type" value="Genomic_DNA"/>
</dbReference>
<evidence type="ECO:0000256" key="11">
    <source>
        <dbReference type="ARBA" id="ARBA00033342"/>
    </source>
</evidence>
<dbReference type="GO" id="GO:0005886">
    <property type="term" value="C:plasma membrane"/>
    <property type="evidence" value="ECO:0007669"/>
    <property type="project" value="TreeGrafter"/>
</dbReference>
<evidence type="ECO:0000313" key="19">
    <source>
        <dbReference type="Proteomes" id="UP000215374"/>
    </source>
</evidence>
<dbReference type="STRING" id="156978.CIMIT_11300"/>
<evidence type="ECO:0000256" key="1">
    <source>
        <dbReference type="ARBA" id="ARBA00004141"/>
    </source>
</evidence>
<proteinExistence type="inferred from homology"/>
<feature type="compositionally biased region" description="Basic and acidic residues" evidence="13">
    <location>
        <begin position="328"/>
        <end position="348"/>
    </location>
</feature>
<evidence type="ECO:0000256" key="7">
    <source>
        <dbReference type="ARBA" id="ARBA00025034"/>
    </source>
</evidence>
<evidence type="ECO:0000256" key="8">
    <source>
        <dbReference type="ARBA" id="ARBA00026028"/>
    </source>
</evidence>
<evidence type="ECO:0000256" key="10">
    <source>
        <dbReference type="ARBA" id="ARBA00033245"/>
    </source>
</evidence>
<comment type="subcellular location">
    <subcellularLocation>
        <location evidence="1 12">Membrane</location>
        <topology evidence="1 12">Multi-pass membrane protein</topology>
    </subcellularLocation>
</comment>
<dbReference type="AlphaFoldDB" id="A0A076NM01"/>
<feature type="transmembrane region" description="Helical" evidence="14">
    <location>
        <begin position="222"/>
        <end position="252"/>
    </location>
</feature>
<dbReference type="RefSeq" id="WP_038593010.1">
    <property type="nucleotide sequence ID" value="NZ_CP009211.1"/>
</dbReference>
<dbReference type="Proteomes" id="UP000215374">
    <property type="component" value="Chromosome 1"/>
</dbReference>
<dbReference type="GO" id="GO:0032977">
    <property type="term" value="F:membrane insertase activity"/>
    <property type="evidence" value="ECO:0007669"/>
    <property type="project" value="InterPro"/>
</dbReference>
<comment type="similarity">
    <text evidence="2">Belongs to the OXA1/ALB3/YidC family. Type 1 subfamily.</text>
</comment>
<evidence type="ECO:0000256" key="6">
    <source>
        <dbReference type="ARBA" id="ARBA00023136"/>
    </source>
</evidence>
<dbReference type="Pfam" id="PF02096">
    <property type="entry name" value="60KD_IMP"/>
    <property type="match status" value="1"/>
</dbReference>
<comment type="function">
    <text evidence="7">Required for the insertion and/or proper folding and/or complex formation of integral membrane proteins into the membrane. Involved in integration of membrane proteins that insert both dependently and independently of the Sec translocase complex, as well as at least some lipoproteins. Aids folding of multispanning membrane proteins.</text>
</comment>
<dbReference type="EMBL" id="LT906467">
    <property type="protein sequence ID" value="SNV85949.1"/>
    <property type="molecule type" value="Genomic_DNA"/>
</dbReference>
<evidence type="ECO:0000256" key="2">
    <source>
        <dbReference type="ARBA" id="ARBA00010527"/>
    </source>
</evidence>
<keyword evidence="5 14" id="KW-1133">Transmembrane helix</keyword>
<accession>A0A076NM01</accession>
<keyword evidence="18" id="KW-1185">Reference proteome</keyword>
<dbReference type="KEGG" id="cii:CIMIT_11300"/>
<comment type="subunit">
    <text evidence="8">Interacts with the Sec translocase complex via SecD. Specifically interacts with transmembrane segments of nascent integral membrane proteins during membrane integration.</text>
</comment>
<sequence>MLEVLVYPVAAVIKMWHWLLVHLLHMDASAAWVASVLLLVVTVRALVLPFAMAQYRVGRTSFLMRPHLARIEKEYGSATTPEAIAAEKRERKQVQEEHNYSLAAGCVPALVQFPVFIGLYRLLRWMAVPTDGDGHRIGILSDQDLETFRAATLFDAPLPAYVAMSPEHLAALGTTEAQVRAVALPMVIAAVIFTCTNLAISQLRNRSTLDWETAMTRKSYHFLWWMIPLVALGLATAGLAGIVPVAILLYWVSNNLWTMTQTAALWAWTVRTMPAEEMHREYWREAKARTAGAKQEKVQRRRTRRALRRRAVLHPSQAGDALAQLRAEKQERKAEKLREKQERKELQKARNAASRQLAQQRKAEKAAED</sequence>
<evidence type="ECO:0000256" key="13">
    <source>
        <dbReference type="SAM" id="MobiDB-lite"/>
    </source>
</evidence>
<evidence type="ECO:0000256" key="9">
    <source>
        <dbReference type="ARBA" id="ARBA00031538"/>
    </source>
</evidence>
<reference evidence="16 18" key="1">
    <citation type="submission" date="2014-08" db="EMBL/GenBank/DDBJ databases">
        <title>Complete genome sequence of Corynebacterium imitans DSM 44264, isolated from a five-month-old boy with suspected pharyngeal diphtheria.</title>
        <authorList>
            <person name="Mollmann S."/>
            <person name="Albersmeier A."/>
            <person name="Ruckert C."/>
            <person name="Tauch A."/>
        </authorList>
    </citation>
    <scope>NUCLEOTIDE SEQUENCE [LARGE SCALE GENOMIC DNA]</scope>
    <source>
        <strain evidence="16 18">DSM 44264</strain>
    </source>
</reference>
<keyword evidence="6 14" id="KW-0472">Membrane</keyword>
<reference evidence="17 19" key="2">
    <citation type="submission" date="2017-06" db="EMBL/GenBank/DDBJ databases">
        <authorList>
            <consortium name="Pathogen Informatics"/>
        </authorList>
    </citation>
    <scope>NUCLEOTIDE SEQUENCE [LARGE SCALE GENOMIC DNA]</scope>
    <source>
        <strain evidence="17 19">NCTC13015</strain>
    </source>
</reference>
<dbReference type="NCBIfam" id="TIGR03592">
    <property type="entry name" value="yidC_oxa1_cterm"/>
    <property type="match status" value="1"/>
</dbReference>
<feature type="domain" description="Membrane insertase YidC/Oxa/ALB C-terminal" evidence="15">
    <location>
        <begin position="32"/>
        <end position="263"/>
    </location>
</feature>
<gene>
    <name evidence="17" type="primary">misCB</name>
    <name evidence="16" type="ORF">CIMIT_11300</name>
    <name evidence="17" type="ORF">SAMEA4535761_02316</name>
</gene>
<dbReference type="PANTHER" id="PTHR12428">
    <property type="entry name" value="OXA1"/>
    <property type="match status" value="1"/>
</dbReference>